<feature type="compositionally biased region" description="Polar residues" evidence="1">
    <location>
        <begin position="1"/>
        <end position="11"/>
    </location>
</feature>
<dbReference type="Proteomes" id="UP000273982">
    <property type="component" value="Chromosome"/>
</dbReference>
<dbReference type="RefSeq" id="WP_124737244.1">
    <property type="nucleotide sequence ID" value="NZ_CP034086.1"/>
</dbReference>
<accession>A0A3G8M0C2</accession>
<sequence length="278" mass="28654">MNKITTSSITGARTEDRPPLRPRWLHPASTAAVVGIFLAFFASGVYWPQSLVVDLGGIGADLIPEGVSLEAGDPAPEGDSLDDPPPLEEAALTDEGMDELIADEPPPPLIMEPDEIQAPERKVKTEKKPKVEKPKNEKSKQAEPKRARQVAAVNDGRRADATGRRYGLPGGTGQGVGRARVAGRFGLPGGSGDASGASQATCLAQIYASIRGHTPAVTSLGPGTVNVTFYVNSGGGISGISASGGSPAHAALARRIVASSRGPSSCGAVFARQGITFQ</sequence>
<keyword evidence="2" id="KW-1133">Transmembrane helix</keyword>
<dbReference type="KEGG" id="mros:EHO51_00510"/>
<name>A0A3G8M0C2_9HYPH</name>
<dbReference type="EMBL" id="CP034086">
    <property type="protein sequence ID" value="AZG75346.1"/>
    <property type="molecule type" value="Genomic_DNA"/>
</dbReference>
<evidence type="ECO:0008006" key="5">
    <source>
        <dbReference type="Google" id="ProtNLM"/>
    </source>
</evidence>
<proteinExistence type="predicted"/>
<feature type="compositionally biased region" description="Acidic residues" evidence="1">
    <location>
        <begin position="79"/>
        <end position="102"/>
    </location>
</feature>
<dbReference type="AlphaFoldDB" id="A0A3G8M0C2"/>
<keyword evidence="2" id="KW-0472">Membrane</keyword>
<evidence type="ECO:0000256" key="1">
    <source>
        <dbReference type="SAM" id="MobiDB-lite"/>
    </source>
</evidence>
<feature type="region of interest" description="Disordered" evidence="1">
    <location>
        <begin position="68"/>
        <end position="155"/>
    </location>
</feature>
<evidence type="ECO:0000256" key="2">
    <source>
        <dbReference type="SAM" id="Phobius"/>
    </source>
</evidence>
<feature type="region of interest" description="Disordered" evidence="1">
    <location>
        <begin position="1"/>
        <end position="22"/>
    </location>
</feature>
<organism evidence="3 4">
    <name type="scientific">Methylocystis rosea</name>
    <dbReference type="NCBI Taxonomy" id="173366"/>
    <lineage>
        <taxon>Bacteria</taxon>
        <taxon>Pseudomonadati</taxon>
        <taxon>Pseudomonadota</taxon>
        <taxon>Alphaproteobacteria</taxon>
        <taxon>Hyphomicrobiales</taxon>
        <taxon>Methylocystaceae</taxon>
        <taxon>Methylocystis</taxon>
    </lineage>
</organism>
<evidence type="ECO:0000313" key="3">
    <source>
        <dbReference type="EMBL" id="AZG75346.1"/>
    </source>
</evidence>
<gene>
    <name evidence="3" type="ORF">EHO51_00510</name>
</gene>
<protein>
    <recommendedName>
        <fullName evidence="5">Energy transducer TonB</fullName>
    </recommendedName>
</protein>
<reference evidence="3 4" key="1">
    <citation type="submission" date="2018-11" db="EMBL/GenBank/DDBJ databases">
        <title>Genome squencing of methanotrophic bacteria isolated from alkaline groundwater in Korea.</title>
        <authorList>
            <person name="Nguyen L.N."/>
        </authorList>
    </citation>
    <scope>NUCLEOTIDE SEQUENCE [LARGE SCALE GENOMIC DNA]</scope>
    <source>
        <strain evidence="3 4">GW6</strain>
    </source>
</reference>
<feature type="transmembrane region" description="Helical" evidence="2">
    <location>
        <begin position="24"/>
        <end position="47"/>
    </location>
</feature>
<feature type="compositionally biased region" description="Basic and acidic residues" evidence="1">
    <location>
        <begin position="118"/>
        <end position="146"/>
    </location>
</feature>
<keyword evidence="2" id="KW-0812">Transmembrane</keyword>
<evidence type="ECO:0000313" key="4">
    <source>
        <dbReference type="Proteomes" id="UP000273982"/>
    </source>
</evidence>